<feature type="domain" description="F-box protein At3g26010-like beta-propeller" evidence="1">
    <location>
        <begin position="8"/>
        <end position="176"/>
    </location>
</feature>
<organism evidence="2 3">
    <name type="scientific">Heracleum sosnowskyi</name>
    <dbReference type="NCBI Taxonomy" id="360622"/>
    <lineage>
        <taxon>Eukaryota</taxon>
        <taxon>Viridiplantae</taxon>
        <taxon>Streptophyta</taxon>
        <taxon>Embryophyta</taxon>
        <taxon>Tracheophyta</taxon>
        <taxon>Spermatophyta</taxon>
        <taxon>Magnoliopsida</taxon>
        <taxon>eudicotyledons</taxon>
        <taxon>Gunneridae</taxon>
        <taxon>Pentapetalae</taxon>
        <taxon>asterids</taxon>
        <taxon>campanulids</taxon>
        <taxon>Apiales</taxon>
        <taxon>Apiaceae</taxon>
        <taxon>Apioideae</taxon>
        <taxon>apioid superclade</taxon>
        <taxon>Tordylieae</taxon>
        <taxon>Tordyliinae</taxon>
        <taxon>Heracleum</taxon>
    </lineage>
</organism>
<reference evidence="2" key="1">
    <citation type="submission" date="2023-02" db="EMBL/GenBank/DDBJ databases">
        <title>Genome of toxic invasive species Heracleum sosnowskyi carries increased number of genes despite the absence of recent whole-genome duplications.</title>
        <authorList>
            <person name="Schelkunov M."/>
            <person name="Shtratnikova V."/>
            <person name="Makarenko M."/>
            <person name="Klepikova A."/>
            <person name="Omelchenko D."/>
            <person name="Novikova G."/>
            <person name="Obukhova E."/>
            <person name="Bogdanov V."/>
            <person name="Penin A."/>
            <person name="Logacheva M."/>
        </authorList>
    </citation>
    <scope>NUCLEOTIDE SEQUENCE</scope>
    <source>
        <strain evidence="2">Hsosn_3</strain>
        <tissue evidence="2">Leaf</tissue>
    </source>
</reference>
<gene>
    <name evidence="2" type="ORF">POM88_047621</name>
</gene>
<proteinExistence type="predicted"/>
<name>A0AAD8GSE8_9APIA</name>
<dbReference type="Proteomes" id="UP001237642">
    <property type="component" value="Unassembled WGS sequence"/>
</dbReference>
<dbReference type="InterPro" id="IPR055290">
    <property type="entry name" value="At3g26010-like"/>
</dbReference>
<evidence type="ECO:0000259" key="1">
    <source>
        <dbReference type="Pfam" id="PF24750"/>
    </source>
</evidence>
<dbReference type="EMBL" id="JAUIZM010000011">
    <property type="protein sequence ID" value="KAK1354365.1"/>
    <property type="molecule type" value="Genomic_DNA"/>
</dbReference>
<evidence type="ECO:0000313" key="3">
    <source>
        <dbReference type="Proteomes" id="UP001237642"/>
    </source>
</evidence>
<accession>A0AAD8GSE8</accession>
<keyword evidence="3" id="KW-1185">Reference proteome</keyword>
<dbReference type="Pfam" id="PF24750">
    <property type="entry name" value="b-prop_At3g26010-like"/>
    <property type="match status" value="1"/>
</dbReference>
<reference evidence="2" key="2">
    <citation type="submission" date="2023-05" db="EMBL/GenBank/DDBJ databases">
        <authorList>
            <person name="Schelkunov M.I."/>
        </authorList>
    </citation>
    <scope>NUCLEOTIDE SEQUENCE</scope>
    <source>
        <strain evidence="2">Hsosn_3</strain>
        <tissue evidence="2">Leaf</tissue>
    </source>
</reference>
<dbReference type="InterPro" id="IPR056592">
    <property type="entry name" value="Beta-prop_At3g26010-like"/>
</dbReference>
<dbReference type="PANTHER" id="PTHR35546">
    <property type="entry name" value="F-BOX PROTEIN INTERACTION DOMAIN PROTEIN-RELATED"/>
    <property type="match status" value="1"/>
</dbReference>
<protein>
    <recommendedName>
        <fullName evidence="1">F-box protein At3g26010-like beta-propeller domain-containing protein</fullName>
    </recommendedName>
</protein>
<dbReference type="AlphaFoldDB" id="A0AAD8GSE8"/>
<sequence>MLAFDPSVSSHYKIVRFPLFKEYMLYLDLDIFSSETGVWVRQSVQLSWSTSLYGFSLVKNSAYLDGVLYRLLSFNSQKLLSIDLNDVDSVKIRVIDLPVVDMLCYPGCIGISGGHLCYAHREPHHIYIWYLDKATNWIVNHIFPTLQIEKVIFRLLKAGGMYQTTWLSPYAMHPGDDILFVGSEGLIYALCLKTGTLDLAYSTGVLRLVPGIFHPIFVYISCAVPLKNFRPRTIQKEVSITDACSDDSEQPGNLPVMDKDINGLSAEYWSQTSRETGYYNYPICYKTRRLPLS</sequence>
<comment type="caution">
    <text evidence="2">The sequence shown here is derived from an EMBL/GenBank/DDBJ whole genome shotgun (WGS) entry which is preliminary data.</text>
</comment>
<dbReference type="PANTHER" id="PTHR35546:SF25">
    <property type="entry name" value="F-BOX DOMAIN-CONTAINING PROTEIN"/>
    <property type="match status" value="1"/>
</dbReference>
<evidence type="ECO:0000313" key="2">
    <source>
        <dbReference type="EMBL" id="KAK1354365.1"/>
    </source>
</evidence>